<keyword evidence="6" id="KW-0813">Transport</keyword>
<dbReference type="InterPro" id="IPR014312">
    <property type="entry name" value="Succ_DH_anchor"/>
</dbReference>
<feature type="transmembrane region" description="Helical" evidence="15">
    <location>
        <begin position="92"/>
        <end position="112"/>
    </location>
</feature>
<comment type="cofactor">
    <cofactor evidence="1">
        <name>heme</name>
        <dbReference type="ChEBI" id="CHEBI:30413"/>
    </cofactor>
</comment>
<evidence type="ECO:0000256" key="7">
    <source>
        <dbReference type="ARBA" id="ARBA00022532"/>
    </source>
</evidence>
<dbReference type="RefSeq" id="WP_138564963.1">
    <property type="nucleotide sequence ID" value="NZ_CP040602.1"/>
</dbReference>
<organism evidence="16 17">
    <name type="scientific">Thiomicrorhabdus sediminis</name>
    <dbReference type="NCBI Taxonomy" id="2580412"/>
    <lineage>
        <taxon>Bacteria</taxon>
        <taxon>Pseudomonadati</taxon>
        <taxon>Pseudomonadota</taxon>
        <taxon>Gammaproteobacteria</taxon>
        <taxon>Thiotrichales</taxon>
        <taxon>Piscirickettsiaceae</taxon>
        <taxon>Thiomicrorhabdus</taxon>
    </lineage>
</organism>
<evidence type="ECO:0000256" key="6">
    <source>
        <dbReference type="ARBA" id="ARBA00022448"/>
    </source>
</evidence>
<keyword evidence="10" id="KW-0479">Metal-binding</keyword>
<keyword evidence="7" id="KW-0816">Tricarboxylic acid cycle</keyword>
<dbReference type="Gene3D" id="1.20.1300.10">
    <property type="entry name" value="Fumarate reductase/succinate dehydrogenase, transmembrane subunit"/>
    <property type="match status" value="1"/>
</dbReference>
<comment type="subcellular location">
    <subcellularLocation>
        <location evidence="3">Membrane</location>
        <topology evidence="3">Multi-pass membrane protein</topology>
    </subcellularLocation>
</comment>
<evidence type="ECO:0000313" key="16">
    <source>
        <dbReference type="EMBL" id="QCU90288.1"/>
    </source>
</evidence>
<dbReference type="KEGG" id="thig:FE785_06420"/>
<keyword evidence="14 15" id="KW-0472">Membrane</keyword>
<evidence type="ECO:0000313" key="17">
    <source>
        <dbReference type="Proteomes" id="UP000304864"/>
    </source>
</evidence>
<evidence type="ECO:0000256" key="8">
    <source>
        <dbReference type="ARBA" id="ARBA00022617"/>
    </source>
</evidence>
<evidence type="ECO:0000256" key="2">
    <source>
        <dbReference type="ARBA" id="ARBA00004050"/>
    </source>
</evidence>
<keyword evidence="8" id="KW-0349">Heme</keyword>
<keyword evidence="13" id="KW-0408">Iron</keyword>
<proteinExistence type="predicted"/>
<evidence type="ECO:0000256" key="11">
    <source>
        <dbReference type="ARBA" id="ARBA00022982"/>
    </source>
</evidence>
<dbReference type="NCBIfam" id="TIGR02968">
    <property type="entry name" value="succ_dehyd_anc"/>
    <property type="match status" value="1"/>
</dbReference>
<evidence type="ECO:0000256" key="13">
    <source>
        <dbReference type="ARBA" id="ARBA00023004"/>
    </source>
</evidence>
<protein>
    <recommendedName>
        <fullName evidence="5">Succinate dehydrogenase hydrophobic membrane anchor subunit</fullName>
    </recommendedName>
</protein>
<evidence type="ECO:0000256" key="1">
    <source>
        <dbReference type="ARBA" id="ARBA00001971"/>
    </source>
</evidence>
<reference evidence="16 17" key="1">
    <citation type="submission" date="2019-05" db="EMBL/GenBank/DDBJ databases">
        <title>Thiomicrorhabdus sediminis sp. nov, a novel sulfur-oxidizing bacterium isolated from coastal sediment.</title>
        <authorList>
            <person name="Liu X."/>
        </authorList>
    </citation>
    <scope>NUCLEOTIDE SEQUENCE [LARGE SCALE GENOMIC DNA]</scope>
    <source>
        <strain evidence="16 17">G1</strain>
    </source>
</reference>
<dbReference type="GO" id="GO:0046872">
    <property type="term" value="F:metal ion binding"/>
    <property type="evidence" value="ECO:0007669"/>
    <property type="project" value="UniProtKB-KW"/>
</dbReference>
<comment type="function">
    <text evidence="2">Membrane-anchoring subunit of succinate dehydrogenase (SDH).</text>
</comment>
<sequence length="113" mass="13369">MNLTGVKAHKWQRISAVYLLLYFSFAIFTLYFQSSAHQFIHFNDWFSQQFNSLFGLFSLIAVLLLLVHAWVGGRDIMIDYLPRKRLKLWLKLYLGFLWLIAIDVIWLASRVLA</sequence>
<dbReference type="EMBL" id="CP040602">
    <property type="protein sequence ID" value="QCU90288.1"/>
    <property type="molecule type" value="Genomic_DNA"/>
</dbReference>
<dbReference type="InterPro" id="IPR000701">
    <property type="entry name" value="SuccDH_FuR_B_TM-su"/>
</dbReference>
<feature type="transmembrane region" description="Helical" evidence="15">
    <location>
        <begin position="16"/>
        <end position="33"/>
    </location>
</feature>
<comment type="pathway">
    <text evidence="4">Carbohydrate metabolism; tricarboxylic acid cycle.</text>
</comment>
<keyword evidence="12 15" id="KW-1133">Transmembrane helix</keyword>
<dbReference type="UniPathway" id="UPA00223"/>
<keyword evidence="9 15" id="KW-0812">Transmembrane</keyword>
<dbReference type="Pfam" id="PF01127">
    <property type="entry name" value="Sdh_cyt"/>
    <property type="match status" value="1"/>
</dbReference>
<evidence type="ECO:0000256" key="4">
    <source>
        <dbReference type="ARBA" id="ARBA00005163"/>
    </source>
</evidence>
<evidence type="ECO:0000256" key="15">
    <source>
        <dbReference type="SAM" id="Phobius"/>
    </source>
</evidence>
<dbReference type="Proteomes" id="UP000304864">
    <property type="component" value="Chromosome"/>
</dbReference>
<gene>
    <name evidence="16" type="primary">sdhD</name>
    <name evidence="16" type="ORF">FE785_06420</name>
</gene>
<evidence type="ECO:0000256" key="10">
    <source>
        <dbReference type="ARBA" id="ARBA00022723"/>
    </source>
</evidence>
<dbReference type="AlphaFoldDB" id="A0A4P9K5Z4"/>
<evidence type="ECO:0000256" key="14">
    <source>
        <dbReference type="ARBA" id="ARBA00023136"/>
    </source>
</evidence>
<dbReference type="GO" id="GO:0020037">
    <property type="term" value="F:heme binding"/>
    <property type="evidence" value="ECO:0007669"/>
    <property type="project" value="InterPro"/>
</dbReference>
<accession>A0A4P9K5Z4</accession>
<evidence type="ECO:0000256" key="12">
    <source>
        <dbReference type="ARBA" id="ARBA00022989"/>
    </source>
</evidence>
<evidence type="ECO:0000256" key="3">
    <source>
        <dbReference type="ARBA" id="ARBA00004141"/>
    </source>
</evidence>
<evidence type="ECO:0000256" key="5">
    <source>
        <dbReference type="ARBA" id="ARBA00019425"/>
    </source>
</evidence>
<dbReference type="GO" id="GO:0016020">
    <property type="term" value="C:membrane"/>
    <property type="evidence" value="ECO:0007669"/>
    <property type="project" value="UniProtKB-SubCell"/>
</dbReference>
<name>A0A4P9K5Z4_9GAMM</name>
<evidence type="ECO:0000256" key="9">
    <source>
        <dbReference type="ARBA" id="ARBA00022692"/>
    </source>
</evidence>
<dbReference type="OrthoDB" id="5612767at2"/>
<dbReference type="SUPFAM" id="SSF81343">
    <property type="entry name" value="Fumarate reductase respiratory complex transmembrane subunits"/>
    <property type="match status" value="1"/>
</dbReference>
<dbReference type="GO" id="GO:0006099">
    <property type="term" value="P:tricarboxylic acid cycle"/>
    <property type="evidence" value="ECO:0007669"/>
    <property type="project" value="UniProtKB-UniPathway"/>
</dbReference>
<keyword evidence="11" id="KW-0249">Electron transport</keyword>
<feature type="transmembrane region" description="Helical" evidence="15">
    <location>
        <begin position="53"/>
        <end position="71"/>
    </location>
</feature>
<keyword evidence="17" id="KW-1185">Reference proteome</keyword>
<dbReference type="InterPro" id="IPR034804">
    <property type="entry name" value="SQR/QFR_C/D"/>
</dbReference>